<evidence type="ECO:0000256" key="1">
    <source>
        <dbReference type="SAM" id="Phobius"/>
    </source>
</evidence>
<reference evidence="2 3" key="1">
    <citation type="submission" date="2015-08" db="EMBL/GenBank/DDBJ databases">
        <title>Complete genome sequence of Sulfurifustis variabilis.</title>
        <authorList>
            <person name="Miura A."/>
            <person name="Kojima H."/>
            <person name="Fukui M."/>
        </authorList>
    </citation>
    <scope>NUCLEOTIDE SEQUENCE [LARGE SCALE GENOMIC DNA]</scope>
    <source>
        <strain evidence="3">skN76</strain>
    </source>
</reference>
<proteinExistence type="predicted"/>
<keyword evidence="1" id="KW-0812">Transmembrane</keyword>
<name>A0A1C7AFG6_9GAMM</name>
<dbReference type="Proteomes" id="UP000218899">
    <property type="component" value="Chromosome"/>
</dbReference>
<feature type="transmembrane region" description="Helical" evidence="1">
    <location>
        <begin position="21"/>
        <end position="42"/>
    </location>
</feature>
<dbReference type="RefSeq" id="WP_096462397.1">
    <property type="nucleotide sequence ID" value="NZ_AP014936.1"/>
</dbReference>
<evidence type="ECO:0000313" key="2">
    <source>
        <dbReference type="EMBL" id="BAU50062.1"/>
    </source>
</evidence>
<organism evidence="2 3">
    <name type="scientific">Sulfurifustis variabilis</name>
    <dbReference type="NCBI Taxonomy" id="1675686"/>
    <lineage>
        <taxon>Bacteria</taxon>
        <taxon>Pseudomonadati</taxon>
        <taxon>Pseudomonadota</taxon>
        <taxon>Gammaproteobacteria</taxon>
        <taxon>Acidiferrobacterales</taxon>
        <taxon>Acidiferrobacteraceae</taxon>
        <taxon>Sulfurifustis</taxon>
    </lineage>
</organism>
<dbReference type="Pfam" id="PF07963">
    <property type="entry name" value="N_methyl"/>
    <property type="match status" value="1"/>
</dbReference>
<keyword evidence="1" id="KW-0472">Membrane</keyword>
<dbReference type="OrthoDB" id="5568646at2"/>
<accession>A0A1C7AFG6</accession>
<dbReference type="AlphaFoldDB" id="A0A1C7AFG6"/>
<dbReference type="InterPro" id="IPR012902">
    <property type="entry name" value="N_methyl_site"/>
</dbReference>
<protein>
    <submittedName>
        <fullName evidence="2">General secretion pathway protein J</fullName>
    </submittedName>
</protein>
<keyword evidence="1" id="KW-1133">Transmembrane helix</keyword>
<dbReference type="EMBL" id="AP014936">
    <property type="protein sequence ID" value="BAU50062.1"/>
    <property type="molecule type" value="Genomic_DNA"/>
</dbReference>
<sequence>MSARGGPIATGRAEGFTLVELLVALAVLGAAMTLLASALWLGPRAWEAIEERTTAAHDARLAQLFLRRQLEQAQPLAFLAADGEARVGFAGERRLLRFVSPLPAHVGPGGMYWFTVEVAEDRGTSRLILRTELFQTEEWDRFDPAAPESLVLVEGLREAEFDYLGRAEPDRPPPQWVSRWDREDELPRLVRLRLRFERAGADVREELTMAPKASVPP</sequence>
<dbReference type="InterPro" id="IPR045584">
    <property type="entry name" value="Pilin-like"/>
</dbReference>
<evidence type="ECO:0000313" key="3">
    <source>
        <dbReference type="Proteomes" id="UP000218899"/>
    </source>
</evidence>
<dbReference type="NCBIfam" id="TIGR02532">
    <property type="entry name" value="IV_pilin_GFxxxE"/>
    <property type="match status" value="1"/>
</dbReference>
<dbReference type="KEGG" id="sva:SVA_3526"/>
<dbReference type="SUPFAM" id="SSF54523">
    <property type="entry name" value="Pili subunits"/>
    <property type="match status" value="1"/>
</dbReference>
<keyword evidence="3" id="KW-1185">Reference proteome</keyword>
<dbReference type="PROSITE" id="PS00409">
    <property type="entry name" value="PROKAR_NTER_METHYL"/>
    <property type="match status" value="1"/>
</dbReference>
<gene>
    <name evidence="2" type="ORF">SVA_3526</name>
</gene>